<dbReference type="InterPro" id="IPR050205">
    <property type="entry name" value="CDPK_Ser/Thr_kinases"/>
</dbReference>
<keyword evidence="7 9" id="KW-0067">ATP-binding</keyword>
<evidence type="ECO:0008006" key="14">
    <source>
        <dbReference type="Google" id="ProtNLM"/>
    </source>
</evidence>
<dbReference type="Gene3D" id="3.30.200.20">
    <property type="entry name" value="Phosphorylase Kinase, domain 1"/>
    <property type="match status" value="1"/>
</dbReference>
<keyword evidence="6" id="KW-0106">Calcium</keyword>
<protein>
    <recommendedName>
        <fullName evidence="14">Protein kinase domain containing protein</fullName>
    </recommendedName>
</protein>
<dbReference type="SUPFAM" id="SSF47473">
    <property type="entry name" value="EF-hand"/>
    <property type="match status" value="1"/>
</dbReference>
<dbReference type="PROSITE" id="PS00107">
    <property type="entry name" value="PROTEIN_KINASE_ATP"/>
    <property type="match status" value="1"/>
</dbReference>
<dbReference type="InterPro" id="IPR018247">
    <property type="entry name" value="EF_Hand_1_Ca_BS"/>
</dbReference>
<dbReference type="PROSITE" id="PS50011">
    <property type="entry name" value="PROTEIN_KINASE_DOM"/>
    <property type="match status" value="1"/>
</dbReference>
<feature type="domain" description="EF-hand" evidence="11">
    <location>
        <begin position="360"/>
        <end position="395"/>
    </location>
</feature>
<dbReference type="InterPro" id="IPR000719">
    <property type="entry name" value="Prot_kinase_dom"/>
</dbReference>
<sequence length="524" mass="60092">MGCVSGAEIKQNPIVQMRTRNQDLVFTSTEDISKIYQFGKVLGVGSFGKVVTARMMKNLEKQCAIKIIEKAKVKGREDILANEIYMLQKLDHPNIIKFHEVYQNKQNFYICMDYCKGGELVEWIPKKYKSFHEQHIQEIMKKIVSAVSYIHDQGIVHRDIKAENIMITSKKDDGEPKLIDFGLANKFDTSHLKYHLQNIQLRRLKSFAGTPMYMAPEVITGSYDEKCDIWSLGVLLFTLLSGHLPFHGETKEELYDNIQKANISYTSTIWSHISNEAKDIIKKMLFKQPGLRPNSKELLKHSWFKKQFKNEDKNSSALINSLTSSITENRSIYSLLKQNQGGAKFKKEVKTLLINQLSEAELNSLKEIFKKIDVDNSGTITFQELKQALQAEGSPATFEDIEKLITNGGPPMSHEEVGKKKKEFVIKYSEFLASCIDERKFITKEKLSSLFKIFDTDNSNFITKQNIKEAFARNGKQISDKQIDEMIAEIDPNHDNKISFEEFCQMFDNAGVNKNFTEDGSMYA</sequence>
<dbReference type="PROSITE" id="PS50222">
    <property type="entry name" value="EF_HAND_2"/>
    <property type="match status" value="3"/>
</dbReference>
<dbReference type="PROSITE" id="PS00018">
    <property type="entry name" value="EF_HAND_1"/>
    <property type="match status" value="2"/>
</dbReference>
<comment type="similarity">
    <text evidence="8">Belongs to the protein kinase superfamily. Ser/Thr protein kinase family. CDPK subfamily.</text>
</comment>
<dbReference type="Pfam" id="PF00036">
    <property type="entry name" value="EF-hand_1"/>
    <property type="match status" value="1"/>
</dbReference>
<dbReference type="GO" id="GO:0005737">
    <property type="term" value="C:cytoplasm"/>
    <property type="evidence" value="ECO:0000318"/>
    <property type="project" value="GO_Central"/>
</dbReference>
<keyword evidence="4 9" id="KW-0547">Nucleotide-binding</keyword>
<dbReference type="GO" id="GO:0005524">
    <property type="term" value="F:ATP binding"/>
    <property type="evidence" value="ECO:0007669"/>
    <property type="project" value="UniProtKB-UniRule"/>
</dbReference>
<feature type="binding site" evidence="9">
    <location>
        <position position="66"/>
    </location>
    <ligand>
        <name>ATP</name>
        <dbReference type="ChEBI" id="CHEBI:30616"/>
    </ligand>
</feature>
<evidence type="ECO:0000256" key="5">
    <source>
        <dbReference type="ARBA" id="ARBA00022777"/>
    </source>
</evidence>
<dbReference type="GeneID" id="5015668"/>
<dbReference type="GO" id="GO:0035556">
    <property type="term" value="P:intracellular signal transduction"/>
    <property type="evidence" value="ECO:0000318"/>
    <property type="project" value="GO_Central"/>
</dbReference>
<dbReference type="GO" id="GO:0004683">
    <property type="term" value="F:calcium/calmodulin-dependent protein kinase activity"/>
    <property type="evidence" value="ECO:0000318"/>
    <property type="project" value="GO_Central"/>
</dbReference>
<dbReference type="GO" id="GO:0005509">
    <property type="term" value="F:calcium ion binding"/>
    <property type="evidence" value="ECO:0007669"/>
    <property type="project" value="InterPro"/>
</dbReference>
<evidence type="ECO:0000256" key="1">
    <source>
        <dbReference type="ARBA" id="ARBA00001946"/>
    </source>
</evidence>
<dbReference type="InParanoid" id="A0BVB9"/>
<organism evidence="12 13">
    <name type="scientific">Paramecium tetraurelia</name>
    <dbReference type="NCBI Taxonomy" id="5888"/>
    <lineage>
        <taxon>Eukaryota</taxon>
        <taxon>Sar</taxon>
        <taxon>Alveolata</taxon>
        <taxon>Ciliophora</taxon>
        <taxon>Intramacronucleata</taxon>
        <taxon>Oligohymenophorea</taxon>
        <taxon>Peniculida</taxon>
        <taxon>Parameciidae</taxon>
        <taxon>Paramecium</taxon>
    </lineage>
</organism>
<dbReference type="OrthoDB" id="40902at2759"/>
<keyword evidence="13" id="KW-1185">Reference proteome</keyword>
<dbReference type="EMBL" id="CT868019">
    <property type="protein sequence ID" value="CAK62486.1"/>
    <property type="molecule type" value="Genomic_DNA"/>
</dbReference>
<keyword evidence="3" id="KW-0808">Transferase</keyword>
<dbReference type="InterPro" id="IPR002048">
    <property type="entry name" value="EF_hand_dom"/>
</dbReference>
<dbReference type="Pfam" id="PF13499">
    <property type="entry name" value="EF-hand_7"/>
    <property type="match status" value="1"/>
</dbReference>
<dbReference type="FunFam" id="1.10.510.10:FF:000726">
    <property type="entry name" value="Calcium-dependent protein kinase, putative"/>
    <property type="match status" value="1"/>
</dbReference>
<proteinExistence type="inferred from homology"/>
<dbReference type="eggNOG" id="KOG0032">
    <property type="taxonomic scope" value="Eukaryota"/>
</dbReference>
<dbReference type="FunFam" id="1.10.238.10:FF:000382">
    <property type="entry name" value="Uncharacterized protein"/>
    <property type="match status" value="1"/>
</dbReference>
<gene>
    <name evidence="12" type="ORF">GSPATT00005732001</name>
</gene>
<dbReference type="Gene3D" id="1.10.238.10">
    <property type="entry name" value="EF-hand"/>
    <property type="match status" value="2"/>
</dbReference>
<dbReference type="CDD" id="cd05117">
    <property type="entry name" value="STKc_CAMK"/>
    <property type="match status" value="1"/>
</dbReference>
<dbReference type="PANTHER" id="PTHR24349">
    <property type="entry name" value="SERINE/THREONINE-PROTEIN KINASE"/>
    <property type="match status" value="1"/>
</dbReference>
<reference evidence="12 13" key="1">
    <citation type="journal article" date="2006" name="Nature">
        <title>Global trends of whole-genome duplications revealed by the ciliate Paramecium tetraurelia.</title>
        <authorList>
            <consortium name="Genoscope"/>
            <person name="Aury J.-M."/>
            <person name="Jaillon O."/>
            <person name="Duret L."/>
            <person name="Noel B."/>
            <person name="Jubin C."/>
            <person name="Porcel B.M."/>
            <person name="Segurens B."/>
            <person name="Daubin V."/>
            <person name="Anthouard V."/>
            <person name="Aiach N."/>
            <person name="Arnaiz O."/>
            <person name="Billaut A."/>
            <person name="Beisson J."/>
            <person name="Blanc I."/>
            <person name="Bouhouche K."/>
            <person name="Camara F."/>
            <person name="Duharcourt S."/>
            <person name="Guigo R."/>
            <person name="Gogendeau D."/>
            <person name="Katinka M."/>
            <person name="Keller A.-M."/>
            <person name="Kissmehl R."/>
            <person name="Klotz C."/>
            <person name="Koll F."/>
            <person name="Le Moue A."/>
            <person name="Lepere C."/>
            <person name="Malinsky S."/>
            <person name="Nowacki M."/>
            <person name="Nowak J.K."/>
            <person name="Plattner H."/>
            <person name="Poulain J."/>
            <person name="Ruiz F."/>
            <person name="Serrano V."/>
            <person name="Zagulski M."/>
            <person name="Dessen P."/>
            <person name="Betermier M."/>
            <person name="Weissenbach J."/>
            <person name="Scarpelli C."/>
            <person name="Schachter V."/>
            <person name="Sperling L."/>
            <person name="Meyer E."/>
            <person name="Cohen J."/>
            <person name="Wincker P."/>
        </authorList>
    </citation>
    <scope>NUCLEOTIDE SEQUENCE [LARGE SCALE GENOMIC DNA]</scope>
    <source>
        <strain evidence="12 13">Stock d4-2</strain>
    </source>
</reference>
<dbReference type="InterPro" id="IPR011992">
    <property type="entry name" value="EF-hand-dom_pair"/>
</dbReference>
<dbReference type="Proteomes" id="UP000000600">
    <property type="component" value="Unassembled WGS sequence"/>
</dbReference>
<dbReference type="Pfam" id="PF00069">
    <property type="entry name" value="Pkinase"/>
    <property type="match status" value="1"/>
</dbReference>
<dbReference type="Gene3D" id="1.10.510.10">
    <property type="entry name" value="Transferase(Phosphotransferase) domain 1"/>
    <property type="match status" value="1"/>
</dbReference>
<dbReference type="GO" id="GO:0005634">
    <property type="term" value="C:nucleus"/>
    <property type="evidence" value="ECO:0000318"/>
    <property type="project" value="GO_Central"/>
</dbReference>
<dbReference type="GO" id="GO:0005516">
    <property type="term" value="F:calmodulin binding"/>
    <property type="evidence" value="ECO:0000318"/>
    <property type="project" value="GO_Central"/>
</dbReference>
<keyword evidence="5" id="KW-0418">Kinase</keyword>
<evidence type="ECO:0000259" key="11">
    <source>
        <dbReference type="PROSITE" id="PS50222"/>
    </source>
</evidence>
<dbReference type="CDD" id="cd00051">
    <property type="entry name" value="EFh"/>
    <property type="match status" value="1"/>
</dbReference>
<evidence type="ECO:0000256" key="9">
    <source>
        <dbReference type="PROSITE-ProRule" id="PRU10141"/>
    </source>
</evidence>
<accession>A0BVB9</accession>
<dbReference type="SMART" id="SM00054">
    <property type="entry name" value="EFh"/>
    <property type="match status" value="3"/>
</dbReference>
<comment type="cofactor">
    <cofactor evidence="1">
        <name>Mg(2+)</name>
        <dbReference type="ChEBI" id="CHEBI:18420"/>
    </cofactor>
</comment>
<dbReference type="SMART" id="SM00220">
    <property type="entry name" value="S_TKc"/>
    <property type="match status" value="1"/>
</dbReference>
<evidence type="ECO:0000259" key="10">
    <source>
        <dbReference type="PROSITE" id="PS50011"/>
    </source>
</evidence>
<dbReference type="FunFam" id="3.30.200.20:FF:000634">
    <property type="entry name" value="Calcium-dependent protein kinase, putative"/>
    <property type="match status" value="1"/>
</dbReference>
<evidence type="ECO:0000313" key="13">
    <source>
        <dbReference type="Proteomes" id="UP000000600"/>
    </source>
</evidence>
<dbReference type="SUPFAM" id="SSF56112">
    <property type="entry name" value="Protein kinase-like (PK-like)"/>
    <property type="match status" value="1"/>
</dbReference>
<dbReference type="RefSeq" id="XP_001429884.1">
    <property type="nucleotide sequence ID" value="XM_001429847.2"/>
</dbReference>
<dbReference type="InterPro" id="IPR008271">
    <property type="entry name" value="Ser/Thr_kinase_AS"/>
</dbReference>
<dbReference type="OMA" id="VYQNKQN"/>
<dbReference type="PROSITE" id="PS00108">
    <property type="entry name" value="PROTEIN_KINASE_ST"/>
    <property type="match status" value="1"/>
</dbReference>
<dbReference type="KEGG" id="ptm:GSPATT00005732001"/>
<keyword evidence="2" id="KW-0723">Serine/threonine-protein kinase</keyword>
<dbReference type="HOGENOM" id="CLU_000288_37_4_1"/>
<evidence type="ECO:0000313" key="12">
    <source>
        <dbReference type="EMBL" id="CAK62486.1"/>
    </source>
</evidence>
<feature type="domain" description="EF-hand" evidence="11">
    <location>
        <begin position="478"/>
        <end position="513"/>
    </location>
</feature>
<name>A0BVB9_PARTE</name>
<feature type="domain" description="Protein kinase" evidence="10">
    <location>
        <begin position="36"/>
        <end position="304"/>
    </location>
</feature>
<dbReference type="GO" id="GO:0009931">
    <property type="term" value="F:calcium-dependent protein serine/threonine kinase activity"/>
    <property type="evidence" value="ECO:0000318"/>
    <property type="project" value="GO_Central"/>
</dbReference>
<evidence type="ECO:0000256" key="4">
    <source>
        <dbReference type="ARBA" id="ARBA00022741"/>
    </source>
</evidence>
<evidence type="ECO:0000256" key="7">
    <source>
        <dbReference type="ARBA" id="ARBA00022840"/>
    </source>
</evidence>
<evidence type="ECO:0000256" key="3">
    <source>
        <dbReference type="ARBA" id="ARBA00022679"/>
    </source>
</evidence>
<dbReference type="AlphaFoldDB" id="A0BVB9"/>
<evidence type="ECO:0000256" key="2">
    <source>
        <dbReference type="ARBA" id="ARBA00022527"/>
    </source>
</evidence>
<evidence type="ECO:0000256" key="8">
    <source>
        <dbReference type="ARBA" id="ARBA00024334"/>
    </source>
</evidence>
<dbReference type="InterPro" id="IPR011009">
    <property type="entry name" value="Kinase-like_dom_sf"/>
</dbReference>
<evidence type="ECO:0000256" key="6">
    <source>
        <dbReference type="ARBA" id="ARBA00022837"/>
    </source>
</evidence>
<feature type="domain" description="EF-hand" evidence="11">
    <location>
        <begin position="442"/>
        <end position="477"/>
    </location>
</feature>
<dbReference type="InterPro" id="IPR017441">
    <property type="entry name" value="Protein_kinase_ATP_BS"/>
</dbReference>